<reference evidence="1" key="1">
    <citation type="submission" date="2016-09" db="EMBL/GenBank/DDBJ databases">
        <authorList>
            <person name="Capua I."/>
            <person name="De Benedictis P."/>
            <person name="Joannis T."/>
            <person name="Lombin L.H."/>
            <person name="Cattoli G."/>
        </authorList>
    </citation>
    <scope>NUCLEOTIDE SEQUENCE</scope>
    <source>
        <strain evidence="1">B9</strain>
    </source>
</reference>
<dbReference type="InterPro" id="IPR025683">
    <property type="entry name" value="Protein_beta"/>
</dbReference>
<sequence length="381" mass="41913">MQEVSKILYCPALRLKSGELAGVKELDDAVARYVLPRFVVPPLSDRDDEKQYELFDSDYSVPDVGGMLSRHWVRRPAFIDISFLIKECGAAKSSAWLPPIFARAASLSVRAIPLIRLSDLDPHLIAAFKKALPSAEKLKLGISVLSGDLVDPQFVDKLHALLKDLSLEFGDCAVIADFTDADFSEVELVSPIITFAMEALQDLGAWQSIIFQGTYYPEKNPAVAGQTVTWPRNEWHAWHGAVKFDAATAEYLIFGDFAADSAKMNFATGRAAPIRHYRYTTPSDWLIVRGADGGTADTIMTDVCTRIVNSGLFAGATFSRADKYIHDTASGQPNPGNPTTWRQVNTTHHITRVVVDVAKVRGITIAPLPSTPVWYQNALFG</sequence>
<gene>
    <name evidence="1" type="ORF">CNECB9_1470010</name>
</gene>
<organism evidence="1">
    <name type="scientific">Cupriavidus necator</name>
    <name type="common">Alcaligenes eutrophus</name>
    <name type="synonym">Ralstonia eutropha</name>
    <dbReference type="NCBI Taxonomy" id="106590"/>
    <lineage>
        <taxon>Bacteria</taxon>
        <taxon>Pseudomonadati</taxon>
        <taxon>Pseudomonadota</taxon>
        <taxon>Betaproteobacteria</taxon>
        <taxon>Burkholderiales</taxon>
        <taxon>Burkholderiaceae</taxon>
        <taxon>Cupriavidus</taxon>
    </lineage>
</organism>
<dbReference type="RefSeq" id="WP_340520875.1">
    <property type="nucleotide sequence ID" value="NZ_FMSH01000054.1"/>
</dbReference>
<evidence type="ECO:0008006" key="2">
    <source>
        <dbReference type="Google" id="ProtNLM"/>
    </source>
</evidence>
<dbReference type="Pfam" id="PF14350">
    <property type="entry name" value="Beta_protein"/>
    <property type="match status" value="1"/>
</dbReference>
<accession>A0A1K0I9M9</accession>
<dbReference type="EMBL" id="FMSH01000054">
    <property type="protein sequence ID" value="SCU73992.1"/>
    <property type="molecule type" value="Genomic_DNA"/>
</dbReference>
<evidence type="ECO:0000313" key="1">
    <source>
        <dbReference type="EMBL" id="SCU73992.1"/>
    </source>
</evidence>
<protein>
    <recommendedName>
        <fullName evidence="2">Beta protein</fullName>
    </recommendedName>
</protein>
<name>A0A1K0I9M9_CUPNE</name>
<proteinExistence type="predicted"/>
<dbReference type="AlphaFoldDB" id="A0A1K0I9M9"/>